<dbReference type="InterPro" id="IPR052155">
    <property type="entry name" value="Biofilm_reg_signaling"/>
</dbReference>
<dbReference type="SUPFAM" id="SSF55785">
    <property type="entry name" value="PYP-like sensor domain (PAS domain)"/>
    <property type="match status" value="4"/>
</dbReference>
<dbReference type="InterPro" id="IPR043128">
    <property type="entry name" value="Rev_trsase/Diguanyl_cyclase"/>
</dbReference>
<dbReference type="AlphaFoldDB" id="A0A939EQZ1"/>
<dbReference type="InterPro" id="IPR000700">
    <property type="entry name" value="PAS-assoc_C"/>
</dbReference>
<dbReference type="PANTHER" id="PTHR44757:SF2">
    <property type="entry name" value="BIOFILM ARCHITECTURE MAINTENANCE PROTEIN MBAA"/>
    <property type="match status" value="1"/>
</dbReference>
<dbReference type="InterPro" id="IPR029787">
    <property type="entry name" value="Nucleotide_cyclase"/>
</dbReference>
<sequence>MAARIPNNETERLQALRELNIVGSDPTPEFEAVIEAVRAIFQAPIALVSLVEDDYQWFKAKCGLDADSTPRDVSFCAHAIHGNDIFLVPDATLDDRFKDNALVVGGPQIRFYAGYPLAVDGVNRLGALCVIDTVPRQPTVEQLAQLRRLGVVVEGLIKAHRSQEELSASLELIRTEKKIAVSNGQLLEKVADVSGVGGWELDLQTSELTWTRRTHEIHDVPYDFIPTLDEALEFYPPRARPVITEAVSKAIESGGSWDLELPFLTAQGRHIWVHAVGSTLLEDGKAVRLVGAFEDITDRKLAEEGLRNAEAVQRTTLETLSEGILLIDHDGLIQSCNASAAEMFGLDRQALIGCNVAEIDVDIMTLNDDDDSISNPLVMASMFPEKVQQQEARLIKGPEGHRTWLRVNASSVDDNNELGLEGVVVSLMDITESRRQANTVSALFDNFPGGLVYWDEDMHLQVCNQEFSDLMKIPQEMIDQKLHLLEYMTYNAERGQYGEGEPSKLAKGRFDALEVDKPYMFERETPEGRVHEVRGSPLPDGGLIASFFDVTDRKKLEAEILANERIARRRSSELETILANMRQGVSVFDADGKLQLWNELYVEIFNKPEGEVKVGASLEELLLAEQARGEFQGDVDEHVRELKAQLAKAEVVRSTFKHPSGRIISAVHAPMPQGGWIGTHEDVTVRELAQEKITYAASHDTLTGLANRLLFNTELEKALERAQKNGTESTLILVDLDHFKPINDTYGHDAGDAVLKEVSVRFQDSVRSSDIVARLGGDEFAIILSNASPTLPATTEVIERLVKKIAAPIRIPGNCVTVGASIGVATVSDQCASINTPIKQADLALYEVKRSGRNGYRFYTQEVSDKLHA</sequence>
<evidence type="ECO:0000313" key="5">
    <source>
        <dbReference type="Proteomes" id="UP000664779"/>
    </source>
</evidence>
<evidence type="ECO:0000259" key="2">
    <source>
        <dbReference type="PROSITE" id="PS50113"/>
    </source>
</evidence>
<dbReference type="Gene3D" id="3.30.450.20">
    <property type="entry name" value="PAS domain"/>
    <property type="match status" value="4"/>
</dbReference>
<dbReference type="GO" id="GO:0006355">
    <property type="term" value="P:regulation of DNA-templated transcription"/>
    <property type="evidence" value="ECO:0007669"/>
    <property type="project" value="InterPro"/>
</dbReference>
<dbReference type="PROSITE" id="PS50113">
    <property type="entry name" value="PAC"/>
    <property type="match status" value="2"/>
</dbReference>
<dbReference type="Pfam" id="PF00989">
    <property type="entry name" value="PAS"/>
    <property type="match status" value="1"/>
</dbReference>
<dbReference type="Proteomes" id="UP000664779">
    <property type="component" value="Unassembled WGS sequence"/>
</dbReference>
<protein>
    <submittedName>
        <fullName evidence="4">PAS-domain containing protein</fullName>
    </submittedName>
</protein>
<organism evidence="4 5">
    <name type="scientific">Roseibium limicola</name>
    <dbReference type="NCBI Taxonomy" id="2816037"/>
    <lineage>
        <taxon>Bacteria</taxon>
        <taxon>Pseudomonadati</taxon>
        <taxon>Pseudomonadota</taxon>
        <taxon>Alphaproteobacteria</taxon>
        <taxon>Hyphomicrobiales</taxon>
        <taxon>Stappiaceae</taxon>
        <taxon>Roseibium</taxon>
    </lineage>
</organism>
<dbReference type="InterPro" id="IPR035965">
    <property type="entry name" value="PAS-like_dom_sf"/>
</dbReference>
<evidence type="ECO:0000259" key="3">
    <source>
        <dbReference type="PROSITE" id="PS50887"/>
    </source>
</evidence>
<evidence type="ECO:0000259" key="1">
    <source>
        <dbReference type="PROSITE" id="PS50112"/>
    </source>
</evidence>
<dbReference type="PROSITE" id="PS50887">
    <property type="entry name" value="GGDEF"/>
    <property type="match status" value="1"/>
</dbReference>
<dbReference type="SUPFAM" id="SSF55073">
    <property type="entry name" value="Nucleotide cyclase"/>
    <property type="match status" value="1"/>
</dbReference>
<dbReference type="InterPro" id="IPR000160">
    <property type="entry name" value="GGDEF_dom"/>
</dbReference>
<dbReference type="SMART" id="SM00267">
    <property type="entry name" value="GGDEF"/>
    <property type="match status" value="1"/>
</dbReference>
<dbReference type="Pfam" id="PF01590">
    <property type="entry name" value="GAF"/>
    <property type="match status" value="1"/>
</dbReference>
<dbReference type="Pfam" id="PF08447">
    <property type="entry name" value="PAS_3"/>
    <property type="match status" value="1"/>
</dbReference>
<dbReference type="Gene3D" id="3.30.70.270">
    <property type="match status" value="1"/>
</dbReference>
<feature type="domain" description="PAS" evidence="1">
    <location>
        <begin position="309"/>
        <end position="353"/>
    </location>
</feature>
<accession>A0A939EQZ1</accession>
<gene>
    <name evidence="4" type="ORF">J0X15_14735</name>
</gene>
<dbReference type="GO" id="GO:0003824">
    <property type="term" value="F:catalytic activity"/>
    <property type="evidence" value="ECO:0007669"/>
    <property type="project" value="UniProtKB-ARBA"/>
</dbReference>
<dbReference type="InterPro" id="IPR000014">
    <property type="entry name" value="PAS"/>
</dbReference>
<dbReference type="Pfam" id="PF12860">
    <property type="entry name" value="PAS_7"/>
    <property type="match status" value="2"/>
</dbReference>
<dbReference type="SMART" id="SM00091">
    <property type="entry name" value="PAS"/>
    <property type="match status" value="3"/>
</dbReference>
<dbReference type="CDD" id="cd00130">
    <property type="entry name" value="PAS"/>
    <property type="match status" value="1"/>
</dbReference>
<dbReference type="RefSeq" id="WP_206942288.1">
    <property type="nucleotide sequence ID" value="NZ_JAFLNF010000006.1"/>
</dbReference>
<dbReference type="CDD" id="cd01949">
    <property type="entry name" value="GGDEF"/>
    <property type="match status" value="1"/>
</dbReference>
<dbReference type="Pfam" id="PF00990">
    <property type="entry name" value="GGDEF"/>
    <property type="match status" value="1"/>
</dbReference>
<dbReference type="NCBIfam" id="TIGR00229">
    <property type="entry name" value="sensory_box"/>
    <property type="match status" value="1"/>
</dbReference>
<dbReference type="InterPro" id="IPR013767">
    <property type="entry name" value="PAS_fold"/>
</dbReference>
<reference evidence="4" key="1">
    <citation type="submission" date="2021-03" db="EMBL/GenBank/DDBJ databases">
        <title>Roseibium sp. CAU 1637 isolated from Incheon.</title>
        <authorList>
            <person name="Kim W."/>
        </authorList>
    </citation>
    <scope>NUCLEOTIDE SEQUENCE</scope>
    <source>
        <strain evidence="4">CAU 1637</strain>
    </source>
</reference>
<dbReference type="EMBL" id="JAFLNF010000006">
    <property type="protein sequence ID" value="MBO0346487.1"/>
    <property type="molecule type" value="Genomic_DNA"/>
</dbReference>
<name>A0A939EQZ1_9HYPH</name>
<dbReference type="PANTHER" id="PTHR44757">
    <property type="entry name" value="DIGUANYLATE CYCLASE DGCP"/>
    <property type="match status" value="1"/>
</dbReference>
<feature type="domain" description="GGDEF" evidence="3">
    <location>
        <begin position="727"/>
        <end position="861"/>
    </location>
</feature>
<feature type="domain" description="PAC" evidence="2">
    <location>
        <begin position="388"/>
        <end position="442"/>
    </location>
</feature>
<feature type="domain" description="PAC" evidence="2">
    <location>
        <begin position="257"/>
        <end position="308"/>
    </location>
</feature>
<dbReference type="InterPro" id="IPR013655">
    <property type="entry name" value="PAS_fold_3"/>
</dbReference>
<proteinExistence type="predicted"/>
<dbReference type="SMART" id="SM00065">
    <property type="entry name" value="GAF"/>
    <property type="match status" value="1"/>
</dbReference>
<dbReference type="SMART" id="SM00086">
    <property type="entry name" value="PAC"/>
    <property type="match status" value="2"/>
</dbReference>
<comment type="caution">
    <text evidence="4">The sequence shown here is derived from an EMBL/GenBank/DDBJ whole genome shotgun (WGS) entry which is preliminary data.</text>
</comment>
<dbReference type="InterPro" id="IPR003018">
    <property type="entry name" value="GAF"/>
</dbReference>
<dbReference type="FunFam" id="3.30.70.270:FF:000001">
    <property type="entry name" value="Diguanylate cyclase domain protein"/>
    <property type="match status" value="1"/>
</dbReference>
<evidence type="ECO:0000313" key="4">
    <source>
        <dbReference type="EMBL" id="MBO0346487.1"/>
    </source>
</evidence>
<dbReference type="NCBIfam" id="TIGR00254">
    <property type="entry name" value="GGDEF"/>
    <property type="match status" value="1"/>
</dbReference>
<dbReference type="Gene3D" id="3.30.450.40">
    <property type="match status" value="1"/>
</dbReference>
<dbReference type="InterPro" id="IPR001610">
    <property type="entry name" value="PAC"/>
</dbReference>
<dbReference type="SUPFAM" id="SSF55781">
    <property type="entry name" value="GAF domain-like"/>
    <property type="match status" value="1"/>
</dbReference>
<dbReference type="InterPro" id="IPR029016">
    <property type="entry name" value="GAF-like_dom_sf"/>
</dbReference>
<keyword evidence="5" id="KW-1185">Reference proteome</keyword>
<dbReference type="PROSITE" id="PS50112">
    <property type="entry name" value="PAS"/>
    <property type="match status" value="1"/>
</dbReference>